<dbReference type="InterPro" id="IPR049278">
    <property type="entry name" value="MS_channel_C"/>
</dbReference>
<dbReference type="GO" id="GO:0008381">
    <property type="term" value="F:mechanosensitive monoatomic ion channel activity"/>
    <property type="evidence" value="ECO:0007669"/>
    <property type="project" value="UniProtKB-ARBA"/>
</dbReference>
<organism evidence="12 13">
    <name type="scientific">Roseiarcus fermentans</name>
    <dbReference type="NCBI Taxonomy" id="1473586"/>
    <lineage>
        <taxon>Bacteria</taxon>
        <taxon>Pseudomonadati</taxon>
        <taxon>Pseudomonadota</taxon>
        <taxon>Alphaproteobacteria</taxon>
        <taxon>Hyphomicrobiales</taxon>
        <taxon>Roseiarcaceae</taxon>
        <taxon>Roseiarcus</taxon>
    </lineage>
</organism>
<feature type="transmembrane region" description="Helical" evidence="8">
    <location>
        <begin position="231"/>
        <end position="254"/>
    </location>
</feature>
<name>A0A366FP91_9HYPH</name>
<proteinExistence type="inferred from homology"/>
<dbReference type="Gene3D" id="3.30.70.100">
    <property type="match status" value="1"/>
</dbReference>
<dbReference type="SUPFAM" id="SSF82861">
    <property type="entry name" value="Mechanosensitive channel protein MscS (YggB), transmembrane region"/>
    <property type="match status" value="1"/>
</dbReference>
<feature type="transmembrane region" description="Helical" evidence="8">
    <location>
        <begin position="412"/>
        <end position="430"/>
    </location>
</feature>
<dbReference type="SUPFAM" id="SSF82689">
    <property type="entry name" value="Mechanosensitive channel protein MscS (YggB), C-terminal domain"/>
    <property type="match status" value="1"/>
</dbReference>
<feature type="transmembrane region" description="Helical" evidence="8">
    <location>
        <begin position="190"/>
        <end position="210"/>
    </location>
</feature>
<dbReference type="InterPro" id="IPR006685">
    <property type="entry name" value="MscS_channel_2nd"/>
</dbReference>
<evidence type="ECO:0000256" key="2">
    <source>
        <dbReference type="ARBA" id="ARBA00008017"/>
    </source>
</evidence>
<evidence type="ECO:0000259" key="10">
    <source>
        <dbReference type="Pfam" id="PF12607"/>
    </source>
</evidence>
<comment type="similarity">
    <text evidence="2">Belongs to the MscS (TC 1.A.23) family.</text>
</comment>
<evidence type="ECO:0000256" key="8">
    <source>
        <dbReference type="SAM" id="Phobius"/>
    </source>
</evidence>
<dbReference type="InterPro" id="IPR011014">
    <property type="entry name" value="MscS_channel_TM-2"/>
</dbReference>
<dbReference type="GO" id="GO:0005886">
    <property type="term" value="C:plasma membrane"/>
    <property type="evidence" value="ECO:0007669"/>
    <property type="project" value="UniProtKB-SubCell"/>
</dbReference>
<dbReference type="Pfam" id="PF21082">
    <property type="entry name" value="MS_channel_3rd"/>
    <property type="match status" value="1"/>
</dbReference>
<dbReference type="InterPro" id="IPR023408">
    <property type="entry name" value="MscS_beta-dom_sf"/>
</dbReference>
<comment type="caution">
    <text evidence="12">The sequence shown here is derived from an EMBL/GenBank/DDBJ whole genome shotgun (WGS) entry which is preliminary data.</text>
</comment>
<feature type="transmembrane region" description="Helical" evidence="8">
    <location>
        <begin position="385"/>
        <end position="406"/>
    </location>
</feature>
<evidence type="ECO:0000256" key="6">
    <source>
        <dbReference type="ARBA" id="ARBA00023136"/>
    </source>
</evidence>
<protein>
    <submittedName>
        <fullName evidence="12">Small-conductance mechanosensitive channel</fullName>
    </submittedName>
</protein>
<keyword evidence="13" id="KW-1185">Reference proteome</keyword>
<dbReference type="InterPro" id="IPR052702">
    <property type="entry name" value="MscS-like_channel"/>
</dbReference>
<evidence type="ECO:0000256" key="7">
    <source>
        <dbReference type="SAM" id="MobiDB-lite"/>
    </source>
</evidence>
<dbReference type="Pfam" id="PF00924">
    <property type="entry name" value="MS_channel_2nd"/>
    <property type="match status" value="1"/>
</dbReference>
<dbReference type="PANTHER" id="PTHR30347:SF9">
    <property type="entry name" value="MINICONDUCTANCE MECHANOSENSITIVE CHANNEL MSCM"/>
    <property type="match status" value="1"/>
</dbReference>
<evidence type="ECO:0000256" key="3">
    <source>
        <dbReference type="ARBA" id="ARBA00022475"/>
    </source>
</evidence>
<dbReference type="Gene3D" id="1.10.287.1260">
    <property type="match status" value="1"/>
</dbReference>
<dbReference type="Pfam" id="PF12607">
    <property type="entry name" value="DUF3772"/>
    <property type="match status" value="1"/>
</dbReference>
<keyword evidence="6 8" id="KW-0472">Membrane</keyword>
<dbReference type="InterPro" id="IPR011066">
    <property type="entry name" value="MscS_channel_C_sf"/>
</dbReference>
<feature type="domain" description="Mechanosensitive ion channel MscS" evidence="9">
    <location>
        <begin position="600"/>
        <end position="665"/>
    </location>
</feature>
<keyword evidence="4 8" id="KW-0812">Transmembrane</keyword>
<evidence type="ECO:0000313" key="13">
    <source>
        <dbReference type="Proteomes" id="UP000253529"/>
    </source>
</evidence>
<dbReference type="EMBL" id="QNRK01000005">
    <property type="protein sequence ID" value="RBP16524.1"/>
    <property type="molecule type" value="Genomic_DNA"/>
</dbReference>
<dbReference type="AlphaFoldDB" id="A0A366FP91"/>
<feature type="domain" description="DUF3772" evidence="10">
    <location>
        <begin position="114"/>
        <end position="173"/>
    </location>
</feature>
<dbReference type="InterPro" id="IPR010920">
    <property type="entry name" value="LSM_dom_sf"/>
</dbReference>
<sequence length="769" mass="81772">MLLVSWASAAAADDPAPFSLDATRAALIGIETVLKQPNLADAELLRLRAEADPLSVALQAAIADMTPRLAASVKRLAELKPKTKDTDEAPATDAATAELETEKQKHDGLDANLRAARAMLLEVDDLTTRIGARRRQLFARETFARSSSVFNPQLWLSVSRELPADMRTLANAAVDWASGVRSRVTAAQGAGLAGVVLLLALIAVPIHWIARRVIFRDPDAGSSTPLGRALAAAWTMLVLAVLPLLGLWALAIALDAFDLSDPRMQGAEDAILDAVRLFVLLNAVGRGMLAPHAAAWRVIPVSDASARALFRGIMAIGAVWAVERLVEPAADAVGSLNIAVAGRALATTLVALALANTLRRLAPGHPARQTAMAAAKADRWAPARAFGWFVALVVFAATAAGYIAFATFLVNQAIFLTILGCLLVVIDIVVRDGTEAVLDPEAVVGARLQILFGLRRNMLAQIVVVVQGLARVVLVFIAAAALLEPWGVQSRDWFSSLRAAYFGFAVGGVTLSLSSMLSAVAVFGVALFVTRLIQTWLAERLLPQTRLDAGVSNSISTIFGYVGGAVAVLLGAAQVGLDVQKLAIVAGALSVGIGFGLQSIANNFVSGLILLWERGVRVGDWVMVGTDQGFVRRINARATEIETFDRATVIVPNSNLVTGVVKNWVNPDRVGRILIAINVDYDSDIETVSAILIDAARAQDLVLKIPAPSVQLVDFGDWAFRFNLVCFVDDVEMAARTQSEINFDIVRRLREAGLRIPAPPSGPPRPAAP</sequence>
<evidence type="ECO:0000313" key="12">
    <source>
        <dbReference type="EMBL" id="RBP16524.1"/>
    </source>
</evidence>
<evidence type="ECO:0000259" key="11">
    <source>
        <dbReference type="Pfam" id="PF21082"/>
    </source>
</evidence>
<accession>A0A366FP91</accession>
<feature type="transmembrane region" description="Helical" evidence="8">
    <location>
        <begin position="458"/>
        <end position="481"/>
    </location>
</feature>
<evidence type="ECO:0000256" key="1">
    <source>
        <dbReference type="ARBA" id="ARBA00004651"/>
    </source>
</evidence>
<dbReference type="Proteomes" id="UP000253529">
    <property type="component" value="Unassembled WGS sequence"/>
</dbReference>
<feature type="transmembrane region" description="Helical" evidence="8">
    <location>
        <begin position="501"/>
        <end position="529"/>
    </location>
</feature>
<dbReference type="PANTHER" id="PTHR30347">
    <property type="entry name" value="POTASSIUM CHANNEL RELATED"/>
    <property type="match status" value="1"/>
</dbReference>
<feature type="domain" description="Mechanosensitive ion channel MscS C-terminal" evidence="11">
    <location>
        <begin position="675"/>
        <end position="756"/>
    </location>
</feature>
<comment type="subcellular location">
    <subcellularLocation>
        <location evidence="1">Cell membrane</location>
        <topology evidence="1">Multi-pass membrane protein</topology>
    </subcellularLocation>
</comment>
<reference evidence="12 13" key="1">
    <citation type="submission" date="2018-06" db="EMBL/GenBank/DDBJ databases">
        <title>Genomic Encyclopedia of Type Strains, Phase IV (KMG-IV): sequencing the most valuable type-strain genomes for metagenomic binning, comparative biology and taxonomic classification.</title>
        <authorList>
            <person name="Goeker M."/>
        </authorList>
    </citation>
    <scope>NUCLEOTIDE SEQUENCE [LARGE SCALE GENOMIC DNA]</scope>
    <source>
        <strain evidence="12 13">DSM 24875</strain>
    </source>
</reference>
<keyword evidence="5 8" id="KW-1133">Transmembrane helix</keyword>
<evidence type="ECO:0000259" key="9">
    <source>
        <dbReference type="Pfam" id="PF00924"/>
    </source>
</evidence>
<dbReference type="InterPro" id="IPR006686">
    <property type="entry name" value="MscS_channel_CS"/>
</dbReference>
<feature type="transmembrane region" description="Helical" evidence="8">
    <location>
        <begin position="550"/>
        <end position="570"/>
    </location>
</feature>
<dbReference type="Gene3D" id="2.30.30.60">
    <property type="match status" value="1"/>
</dbReference>
<feature type="region of interest" description="Disordered" evidence="7">
    <location>
        <begin position="81"/>
        <end position="106"/>
    </location>
</feature>
<dbReference type="SUPFAM" id="SSF50182">
    <property type="entry name" value="Sm-like ribonucleoproteins"/>
    <property type="match status" value="1"/>
</dbReference>
<evidence type="ECO:0000256" key="4">
    <source>
        <dbReference type="ARBA" id="ARBA00022692"/>
    </source>
</evidence>
<gene>
    <name evidence="12" type="ORF">DFR50_105167</name>
</gene>
<feature type="transmembrane region" description="Helical" evidence="8">
    <location>
        <begin position="582"/>
        <end position="605"/>
    </location>
</feature>
<keyword evidence="3" id="KW-1003">Cell membrane</keyword>
<dbReference type="PROSITE" id="PS01246">
    <property type="entry name" value="UPF0003"/>
    <property type="match status" value="1"/>
</dbReference>
<feature type="transmembrane region" description="Helical" evidence="8">
    <location>
        <begin position="338"/>
        <end position="358"/>
    </location>
</feature>
<dbReference type="InterPro" id="IPR022249">
    <property type="entry name" value="DUF3772"/>
</dbReference>
<feature type="compositionally biased region" description="Low complexity" evidence="7">
    <location>
        <begin position="89"/>
        <end position="98"/>
    </location>
</feature>
<evidence type="ECO:0000256" key="5">
    <source>
        <dbReference type="ARBA" id="ARBA00022989"/>
    </source>
</evidence>
<dbReference type="RefSeq" id="WP_170153072.1">
    <property type="nucleotide sequence ID" value="NZ_QNRK01000005.1"/>
</dbReference>